<feature type="domain" description="Heparinase II/III-like C-terminal" evidence="2">
    <location>
        <begin position="293"/>
        <end position="538"/>
    </location>
</feature>
<accession>A0A0U1NKU8</accession>
<evidence type="ECO:0000313" key="4">
    <source>
        <dbReference type="Proteomes" id="UP000048949"/>
    </source>
</evidence>
<dbReference type="InterPro" id="IPR012480">
    <property type="entry name" value="Hepar_II_III_C"/>
</dbReference>
<gene>
    <name evidence="3" type="ORF">NIG5292_01388</name>
</gene>
<dbReference type="STRING" id="282199.GCA_001049735_01387"/>
<keyword evidence="4" id="KW-1185">Reference proteome</keyword>
<dbReference type="AlphaFoldDB" id="A0A0U1NKU8"/>
<evidence type="ECO:0000256" key="1">
    <source>
        <dbReference type="ARBA" id="ARBA00004196"/>
    </source>
</evidence>
<evidence type="ECO:0000259" key="2">
    <source>
        <dbReference type="Pfam" id="PF07940"/>
    </source>
</evidence>
<proteinExistence type="predicted"/>
<evidence type="ECO:0000313" key="3">
    <source>
        <dbReference type="EMBL" id="CRK75344.1"/>
    </source>
</evidence>
<sequence length="563" mass="60619">MADRFHAWRAGKCAAATGFVGQPEPRSIGSYNKGRQIVAGNLMFAGELIEAPDTSLWDIEMPSADFSSEAHGFLWLDDLAAAGDAKARDLAGRWLSEWIAKYPAPSLPAWSPEVTGRRVIRWVNNALFILRGSGADISYDYYTSLSKQTEFLARRWRVLPSGLSRFEALVGIIYAGLTIEGMQHHVDPAMKALASDCDAHIDAQGAIASRNPEELLDVLTHLTWVQKACAAVGREPATAINNAVERIGPTLRALRHADGGLTRFHGGGRGVDGKLDQALADAASRVARTGDTAMGFARLNGGRTSLIVDASPPPVTTNARRAHASTLAMELTSGRRPLIVNCGAGVSFGDRWARAGRATPSHSVLHLEGLSSAQLNDEGHLVGGPLTVQLDIQRTAENQKLGAAHDAWAGSHGLTHVRELELSADGRVLNGSDMLTTMNDADKNRFDLALDATSLQGIAYSVRFHLHAEVDASQDMAGRAVSLVLRSGEIWVFRASEGVQLSLEPSVYLEKGRIAPRATMQIVLSGKAVAYASQVKWSLSKAQDTPLAVRDLFNSDDARDWND</sequence>
<comment type="subcellular location">
    <subcellularLocation>
        <location evidence="1">Cell envelope</location>
    </subcellularLocation>
</comment>
<dbReference type="GO" id="GO:0016829">
    <property type="term" value="F:lyase activity"/>
    <property type="evidence" value="ECO:0007669"/>
    <property type="project" value="InterPro"/>
</dbReference>
<dbReference type="GO" id="GO:0030313">
    <property type="term" value="C:cell envelope"/>
    <property type="evidence" value="ECO:0007669"/>
    <property type="project" value="UniProtKB-SubCell"/>
</dbReference>
<name>A0A0U1NKU8_9RHOB</name>
<organism evidence="3 4">
    <name type="scientific">Nereida ignava</name>
    <dbReference type="NCBI Taxonomy" id="282199"/>
    <lineage>
        <taxon>Bacteria</taxon>
        <taxon>Pseudomonadati</taxon>
        <taxon>Pseudomonadota</taxon>
        <taxon>Alphaproteobacteria</taxon>
        <taxon>Rhodobacterales</taxon>
        <taxon>Roseobacteraceae</taxon>
        <taxon>Nereida</taxon>
    </lineage>
</organism>
<dbReference type="InterPro" id="IPR008929">
    <property type="entry name" value="Chondroitin_lyas"/>
</dbReference>
<dbReference type="OrthoDB" id="9787373at2"/>
<dbReference type="Pfam" id="PF07940">
    <property type="entry name" value="Hepar_II_III_C"/>
    <property type="match status" value="1"/>
</dbReference>
<dbReference type="Proteomes" id="UP000048949">
    <property type="component" value="Unassembled WGS sequence"/>
</dbReference>
<reference evidence="3 4" key="1">
    <citation type="submission" date="2015-04" db="EMBL/GenBank/DDBJ databases">
        <authorList>
            <person name="Syromyatnikov M.Y."/>
            <person name="Popov V.N."/>
        </authorList>
    </citation>
    <scope>NUCLEOTIDE SEQUENCE [LARGE SCALE GENOMIC DNA]</scope>
    <source>
        <strain evidence="3 4">CECT 5292</strain>
    </source>
</reference>
<dbReference type="EMBL" id="CVQV01000005">
    <property type="protein sequence ID" value="CRK75344.1"/>
    <property type="molecule type" value="Genomic_DNA"/>
</dbReference>
<dbReference type="Gene3D" id="1.50.10.100">
    <property type="entry name" value="Chondroitin AC/alginate lyase"/>
    <property type="match status" value="1"/>
</dbReference>
<dbReference type="Gene3D" id="2.70.98.70">
    <property type="match status" value="1"/>
</dbReference>
<protein>
    <submittedName>
        <fullName evidence="3">Heparinase II/III-like protein</fullName>
    </submittedName>
</protein>